<evidence type="ECO:0000256" key="1">
    <source>
        <dbReference type="ARBA" id="ARBA00004571"/>
    </source>
</evidence>
<dbReference type="Proteomes" id="UP001174908">
    <property type="component" value="Unassembled WGS sequence"/>
</dbReference>
<dbReference type="Gene3D" id="2.170.130.10">
    <property type="entry name" value="TonB-dependent receptor, plug domain"/>
    <property type="match status" value="1"/>
</dbReference>
<dbReference type="InterPro" id="IPR000531">
    <property type="entry name" value="Beta-barrel_TonB"/>
</dbReference>
<comment type="subcellular location">
    <subcellularLocation>
        <location evidence="1 12">Cell outer membrane</location>
        <topology evidence="1 12">Multi-pass membrane protein</topology>
    </subcellularLocation>
</comment>
<keyword evidence="3 12" id="KW-0813">Transport</keyword>
<evidence type="ECO:0000256" key="10">
    <source>
        <dbReference type="ARBA" id="ARBA00023170"/>
    </source>
</evidence>
<evidence type="ECO:0000256" key="3">
    <source>
        <dbReference type="ARBA" id="ARBA00022448"/>
    </source>
</evidence>
<evidence type="ECO:0000256" key="11">
    <source>
        <dbReference type="ARBA" id="ARBA00023237"/>
    </source>
</evidence>
<evidence type="ECO:0000256" key="7">
    <source>
        <dbReference type="ARBA" id="ARBA00023065"/>
    </source>
</evidence>
<keyword evidence="7" id="KW-0406">Ion transport</keyword>
<evidence type="ECO:0000256" key="2">
    <source>
        <dbReference type="ARBA" id="ARBA00009810"/>
    </source>
</evidence>
<evidence type="ECO:0000256" key="5">
    <source>
        <dbReference type="ARBA" id="ARBA00022692"/>
    </source>
</evidence>
<keyword evidence="17" id="KW-1185">Reference proteome</keyword>
<dbReference type="PANTHER" id="PTHR30069:SF53">
    <property type="entry name" value="COLICIN I RECEPTOR-RELATED"/>
    <property type="match status" value="1"/>
</dbReference>
<name>A0ABT7N8P2_9BURK</name>
<dbReference type="CDD" id="cd01347">
    <property type="entry name" value="ligand_gated_channel"/>
    <property type="match status" value="1"/>
</dbReference>
<feature type="domain" description="TonB-dependent receptor-like beta-barrel" evidence="14">
    <location>
        <begin position="193"/>
        <end position="578"/>
    </location>
</feature>
<evidence type="ECO:0000256" key="13">
    <source>
        <dbReference type="RuleBase" id="RU003357"/>
    </source>
</evidence>
<organism evidence="16 17">
    <name type="scientific">Variovorax dokdonensis</name>
    <dbReference type="NCBI Taxonomy" id="344883"/>
    <lineage>
        <taxon>Bacteria</taxon>
        <taxon>Pseudomonadati</taxon>
        <taxon>Pseudomonadota</taxon>
        <taxon>Betaproteobacteria</taxon>
        <taxon>Burkholderiales</taxon>
        <taxon>Comamonadaceae</taxon>
        <taxon>Variovorax</taxon>
    </lineage>
</organism>
<comment type="caution">
    <text evidence="16">The sequence shown here is derived from an EMBL/GenBank/DDBJ whole genome shotgun (WGS) entry which is preliminary data.</text>
</comment>
<evidence type="ECO:0000259" key="14">
    <source>
        <dbReference type="Pfam" id="PF00593"/>
    </source>
</evidence>
<dbReference type="EMBL" id="JASZYV010000001">
    <property type="protein sequence ID" value="MDM0044240.1"/>
    <property type="molecule type" value="Genomic_DNA"/>
</dbReference>
<reference evidence="16" key="1">
    <citation type="submission" date="2023-06" db="EMBL/GenBank/DDBJ databases">
        <authorList>
            <person name="Jiang Y."/>
            <person name="Liu Q."/>
        </authorList>
    </citation>
    <scope>NUCLEOTIDE SEQUENCE</scope>
    <source>
        <strain evidence="16">CGMCC 1.12089</strain>
    </source>
</reference>
<evidence type="ECO:0000256" key="4">
    <source>
        <dbReference type="ARBA" id="ARBA00022452"/>
    </source>
</evidence>
<keyword evidence="8 13" id="KW-0798">TonB box</keyword>
<protein>
    <submittedName>
        <fullName evidence="16">TonB-dependent receptor</fullName>
    </submittedName>
</protein>
<evidence type="ECO:0000313" key="17">
    <source>
        <dbReference type="Proteomes" id="UP001174908"/>
    </source>
</evidence>
<proteinExistence type="inferred from homology"/>
<sequence length="607" mass="65889">MAAGAWAQSALPTTAPALQETVVTATRTPQRLADTLADVSVIDREAIERSGAQSVADVLARVQGIQISRNGGPGATTSVYVRGAETRFAAVYIDGVRVDSQSTGGAPWQAIALSQIDRIEVVRGPAAAVYGSDAIGGVIQLFTKKGEAGVAPYVGVGVGSHSLWRAETGVSGASGLFDYSLGVSSERSKGFNATTDAATFDTDRDGYETTSGNVRLGLQINPRQRIEGTLLANTMDSDYDNFGWDPANPVDDRNHQKLRTAGLNWSSQWTDHYRTKLSVTDSYSLYRSTPDFYQTETRLRGYLLQNELQFGPHRLTADLERREDELDNAPGIGPYAAPGLSGKRAQNGVALGYGFAQGPHTLQLNIREDDDSEFGNFTTGSAAYGFAITPAWRIRASAGTAFRAPTLYQRFSEYGVATLQPEESTNYEAGLTWRQDASSFGITAFHNRVTNLIGFDYSSSACQSFFGCYGNTARAQYEGVTLTATHRIGDVSLRGSFDWQNPRDLDTGNVLVQRARQYGTLGVDWRLGQWLLGAEVIASGSRYANAANTIELGGYGLLNLSVSRKLGRDLDLLLRLDNATDKDYQLVRNYATDGRTFYVGLKWSPTF</sequence>
<evidence type="ECO:0000259" key="15">
    <source>
        <dbReference type="Pfam" id="PF07715"/>
    </source>
</evidence>
<dbReference type="PANTHER" id="PTHR30069">
    <property type="entry name" value="TONB-DEPENDENT OUTER MEMBRANE RECEPTOR"/>
    <property type="match status" value="1"/>
</dbReference>
<keyword evidence="5 12" id="KW-0812">Transmembrane</keyword>
<keyword evidence="6" id="KW-0732">Signal</keyword>
<dbReference type="Pfam" id="PF00593">
    <property type="entry name" value="TonB_dep_Rec_b-barrel"/>
    <property type="match status" value="1"/>
</dbReference>
<dbReference type="SUPFAM" id="SSF56935">
    <property type="entry name" value="Porins"/>
    <property type="match status" value="1"/>
</dbReference>
<feature type="domain" description="TonB-dependent receptor plug" evidence="15">
    <location>
        <begin position="32"/>
        <end position="138"/>
    </location>
</feature>
<evidence type="ECO:0000256" key="12">
    <source>
        <dbReference type="PROSITE-ProRule" id="PRU01360"/>
    </source>
</evidence>
<dbReference type="InterPro" id="IPR037066">
    <property type="entry name" value="Plug_dom_sf"/>
</dbReference>
<keyword evidence="4 12" id="KW-1134">Transmembrane beta strand</keyword>
<keyword evidence="10 16" id="KW-0675">Receptor</keyword>
<comment type="similarity">
    <text evidence="2 12 13">Belongs to the TonB-dependent receptor family.</text>
</comment>
<dbReference type="InterPro" id="IPR012910">
    <property type="entry name" value="Plug_dom"/>
</dbReference>
<evidence type="ECO:0000256" key="9">
    <source>
        <dbReference type="ARBA" id="ARBA00023136"/>
    </source>
</evidence>
<evidence type="ECO:0000313" key="16">
    <source>
        <dbReference type="EMBL" id="MDM0044240.1"/>
    </source>
</evidence>
<keyword evidence="9 12" id="KW-0472">Membrane</keyword>
<dbReference type="Pfam" id="PF07715">
    <property type="entry name" value="Plug"/>
    <property type="match status" value="1"/>
</dbReference>
<keyword evidence="11 12" id="KW-0998">Cell outer membrane</keyword>
<evidence type="ECO:0000256" key="8">
    <source>
        <dbReference type="ARBA" id="ARBA00023077"/>
    </source>
</evidence>
<accession>A0ABT7N8P2</accession>
<dbReference type="PROSITE" id="PS52016">
    <property type="entry name" value="TONB_DEPENDENT_REC_3"/>
    <property type="match status" value="1"/>
</dbReference>
<dbReference type="Gene3D" id="2.40.170.20">
    <property type="entry name" value="TonB-dependent receptor, beta-barrel domain"/>
    <property type="match status" value="1"/>
</dbReference>
<evidence type="ECO:0000256" key="6">
    <source>
        <dbReference type="ARBA" id="ARBA00022729"/>
    </source>
</evidence>
<gene>
    <name evidence="16" type="ORF">QTH91_07095</name>
</gene>
<dbReference type="InterPro" id="IPR036942">
    <property type="entry name" value="Beta-barrel_TonB_sf"/>
</dbReference>
<dbReference type="InterPro" id="IPR039426">
    <property type="entry name" value="TonB-dep_rcpt-like"/>
</dbReference>